<dbReference type="EMBL" id="JASPKY010000303">
    <property type="protein sequence ID" value="KAK9709738.1"/>
    <property type="molecule type" value="Genomic_DNA"/>
</dbReference>
<dbReference type="Proteomes" id="UP001458880">
    <property type="component" value="Unassembled WGS sequence"/>
</dbReference>
<gene>
    <name evidence="2" type="ORF">QE152_g26422</name>
</gene>
<accession>A0AAW1JYA9</accession>
<keyword evidence="3" id="KW-1185">Reference proteome</keyword>
<protein>
    <submittedName>
        <fullName evidence="2">Uncharacterized protein</fullName>
    </submittedName>
</protein>
<name>A0AAW1JYA9_POPJA</name>
<organism evidence="2 3">
    <name type="scientific">Popillia japonica</name>
    <name type="common">Japanese beetle</name>
    <dbReference type="NCBI Taxonomy" id="7064"/>
    <lineage>
        <taxon>Eukaryota</taxon>
        <taxon>Metazoa</taxon>
        <taxon>Ecdysozoa</taxon>
        <taxon>Arthropoda</taxon>
        <taxon>Hexapoda</taxon>
        <taxon>Insecta</taxon>
        <taxon>Pterygota</taxon>
        <taxon>Neoptera</taxon>
        <taxon>Endopterygota</taxon>
        <taxon>Coleoptera</taxon>
        <taxon>Polyphaga</taxon>
        <taxon>Scarabaeiformia</taxon>
        <taxon>Scarabaeidae</taxon>
        <taxon>Rutelinae</taxon>
        <taxon>Popillia</taxon>
    </lineage>
</organism>
<evidence type="ECO:0000313" key="3">
    <source>
        <dbReference type="Proteomes" id="UP001458880"/>
    </source>
</evidence>
<comment type="caution">
    <text evidence="2">The sequence shown here is derived from an EMBL/GenBank/DDBJ whole genome shotgun (WGS) entry which is preliminary data.</text>
</comment>
<reference evidence="2 3" key="1">
    <citation type="journal article" date="2024" name="BMC Genomics">
        <title>De novo assembly and annotation of Popillia japonica's genome with initial clues to its potential as an invasive pest.</title>
        <authorList>
            <person name="Cucini C."/>
            <person name="Boschi S."/>
            <person name="Funari R."/>
            <person name="Cardaioli E."/>
            <person name="Iannotti N."/>
            <person name="Marturano G."/>
            <person name="Paoli F."/>
            <person name="Bruttini M."/>
            <person name="Carapelli A."/>
            <person name="Frati F."/>
            <person name="Nardi F."/>
        </authorList>
    </citation>
    <scope>NUCLEOTIDE SEQUENCE [LARGE SCALE GENOMIC DNA]</scope>
    <source>
        <strain evidence="2">DMR45628</strain>
    </source>
</reference>
<dbReference type="AlphaFoldDB" id="A0AAW1JYA9"/>
<evidence type="ECO:0000256" key="1">
    <source>
        <dbReference type="SAM" id="MobiDB-lite"/>
    </source>
</evidence>
<sequence length="139" mass="16051">MTEHDSNSDDETNEVELDEIIEDEDPEENEMQKEGVRENISSVTKSYYGRSRYKLSSECFVTRSRTQKHNIVMQLPGLKPTAKLGSTADPISVWSLLFSEDILQIVLLKRQLKSNICLFTFLKKIFGCGMYKIAKYYIL</sequence>
<feature type="compositionally biased region" description="Acidic residues" evidence="1">
    <location>
        <begin position="8"/>
        <end position="29"/>
    </location>
</feature>
<proteinExistence type="predicted"/>
<feature type="region of interest" description="Disordered" evidence="1">
    <location>
        <begin position="1"/>
        <end position="38"/>
    </location>
</feature>
<evidence type="ECO:0000313" key="2">
    <source>
        <dbReference type="EMBL" id="KAK9709738.1"/>
    </source>
</evidence>